<dbReference type="eggNOG" id="COG0534">
    <property type="taxonomic scope" value="Bacteria"/>
</dbReference>
<evidence type="ECO:0000256" key="4">
    <source>
        <dbReference type="ARBA" id="ARBA00022692"/>
    </source>
</evidence>
<evidence type="ECO:0000313" key="8">
    <source>
        <dbReference type="EMBL" id="CDM68942.1"/>
    </source>
</evidence>
<dbReference type="GO" id="GO:0042910">
    <property type="term" value="F:xenobiotic transmembrane transporter activity"/>
    <property type="evidence" value="ECO:0007669"/>
    <property type="project" value="InterPro"/>
</dbReference>
<dbReference type="EMBL" id="HG917868">
    <property type="protein sequence ID" value="CDM68942.1"/>
    <property type="molecule type" value="Genomic_DNA"/>
</dbReference>
<evidence type="ECO:0000256" key="3">
    <source>
        <dbReference type="ARBA" id="ARBA00022475"/>
    </source>
</evidence>
<feature type="transmembrane region" description="Helical" evidence="7">
    <location>
        <begin position="382"/>
        <end position="404"/>
    </location>
</feature>
<accession>W6S3P3</accession>
<reference evidence="8 9" key="1">
    <citation type="submission" date="2013-11" db="EMBL/GenBank/DDBJ databases">
        <title>Complete genome sequence of Clostridum sp. M2/40.</title>
        <authorList>
            <person name="Wibberg D."/>
            <person name="Puehler A."/>
            <person name="Schlueter A."/>
        </authorList>
    </citation>
    <scope>NUCLEOTIDE SEQUENCE [LARGE SCALE GENOMIC DNA]</scope>
    <source>
        <strain evidence="9">M2/40</strain>
    </source>
</reference>
<dbReference type="PANTHER" id="PTHR43823">
    <property type="entry name" value="SPORULATION PROTEIN YKVU"/>
    <property type="match status" value="1"/>
</dbReference>
<evidence type="ECO:0000256" key="1">
    <source>
        <dbReference type="ARBA" id="ARBA00004651"/>
    </source>
</evidence>
<dbReference type="Proteomes" id="UP000019426">
    <property type="component" value="Chromosome M2/40_rep1"/>
</dbReference>
<keyword evidence="5 7" id="KW-1133">Transmembrane helix</keyword>
<feature type="transmembrane region" description="Helical" evidence="7">
    <location>
        <begin position="264"/>
        <end position="283"/>
    </location>
</feature>
<feature type="transmembrane region" description="Helical" evidence="7">
    <location>
        <begin position="410"/>
        <end position="427"/>
    </location>
</feature>
<proteinExistence type="predicted"/>
<dbReference type="RefSeq" id="WP_044038479.1">
    <property type="nucleotide sequence ID" value="NZ_HG917868.1"/>
</dbReference>
<evidence type="ECO:0000313" key="9">
    <source>
        <dbReference type="Proteomes" id="UP000019426"/>
    </source>
</evidence>
<feature type="transmembrane region" description="Helical" evidence="7">
    <location>
        <begin position="312"/>
        <end position="332"/>
    </location>
</feature>
<evidence type="ECO:0000256" key="5">
    <source>
        <dbReference type="ARBA" id="ARBA00022989"/>
    </source>
</evidence>
<dbReference type="InterPro" id="IPR051327">
    <property type="entry name" value="MATE_MepA_subfamily"/>
</dbReference>
<organism evidence="8 9">
    <name type="scientific">Clostridium bornimense</name>
    <dbReference type="NCBI Taxonomy" id="1216932"/>
    <lineage>
        <taxon>Bacteria</taxon>
        <taxon>Bacillati</taxon>
        <taxon>Bacillota</taxon>
        <taxon>Clostridia</taxon>
        <taxon>Eubacteriales</taxon>
        <taxon>Clostridiaceae</taxon>
        <taxon>Clostridium</taxon>
    </lineage>
</organism>
<feature type="transmembrane region" description="Helical" evidence="7">
    <location>
        <begin position="12"/>
        <end position="30"/>
    </location>
</feature>
<feature type="transmembrane region" description="Helical" evidence="7">
    <location>
        <begin position="231"/>
        <end position="252"/>
    </location>
</feature>
<dbReference type="STRING" id="1216932.CM240_1784"/>
<feature type="transmembrane region" description="Helical" evidence="7">
    <location>
        <begin position="158"/>
        <end position="180"/>
    </location>
</feature>
<sequence length="432" mass="47419">MDNKNITKKFIYYCLPSVICLFLSGFYSIIDGLLVGRTTSDIGLAAINIAWPINALITALGVGIGTGGSVIYSTYLGENKEKEAKVTQYNTLITLVLSIIVAFVTLRFSYKNILILLGAEGKVLSEAINYSKIMIYGCGPQIIGVGLVPILKNNSMAFTAMLSMFIGMITNVVLDIYFIVYLRFGIGGAALATIIGQLVSAIFSIIFLLYRKNINFKNKDIRIIKLKRIKDIIKISMSPFGISIAPSIVLVLTNWQCLKYGGDTIVATYAVISYVVFPVQSLLSGVGEGIQPLISFYKGAGEEESIKKVKKLAYKTSIALSILLTIAVLFNIRKIAIIFGLSSEAQMFFKSGMFISVLAFLFIGIVKLKSSLYYAYGDIKSALLIIYGEVVIIAPIALIILPILFKVNGIWLSLLFTKLAIIIIEMMKREVK</sequence>
<dbReference type="InterPro" id="IPR002528">
    <property type="entry name" value="MATE_fam"/>
</dbReference>
<dbReference type="InterPro" id="IPR048279">
    <property type="entry name" value="MdtK-like"/>
</dbReference>
<keyword evidence="6 7" id="KW-0472">Membrane</keyword>
<feature type="transmembrane region" description="Helical" evidence="7">
    <location>
        <begin position="50"/>
        <end position="77"/>
    </location>
</feature>
<dbReference type="AlphaFoldDB" id="W6S3P3"/>
<dbReference type="GO" id="GO:0015297">
    <property type="term" value="F:antiporter activity"/>
    <property type="evidence" value="ECO:0007669"/>
    <property type="project" value="InterPro"/>
</dbReference>
<dbReference type="PATRIC" id="fig|1216932.3.peg.1779"/>
<comment type="subcellular location">
    <subcellularLocation>
        <location evidence="1">Cell membrane</location>
        <topology evidence="1">Multi-pass membrane protein</topology>
    </subcellularLocation>
</comment>
<keyword evidence="4 7" id="KW-0812">Transmembrane</keyword>
<dbReference type="PIRSF" id="PIRSF006603">
    <property type="entry name" value="DinF"/>
    <property type="match status" value="1"/>
</dbReference>
<keyword evidence="9" id="KW-1185">Reference proteome</keyword>
<keyword evidence="3" id="KW-1003">Cell membrane</keyword>
<evidence type="ECO:0000256" key="7">
    <source>
        <dbReference type="SAM" id="Phobius"/>
    </source>
</evidence>
<feature type="transmembrane region" description="Helical" evidence="7">
    <location>
        <begin position="352"/>
        <end position="370"/>
    </location>
</feature>
<dbReference type="GO" id="GO:0005886">
    <property type="term" value="C:plasma membrane"/>
    <property type="evidence" value="ECO:0007669"/>
    <property type="project" value="UniProtKB-SubCell"/>
</dbReference>
<dbReference type="Pfam" id="PF01554">
    <property type="entry name" value="MatE"/>
    <property type="match status" value="2"/>
</dbReference>
<evidence type="ECO:0000256" key="6">
    <source>
        <dbReference type="ARBA" id="ARBA00023136"/>
    </source>
</evidence>
<feature type="transmembrane region" description="Helical" evidence="7">
    <location>
        <begin position="186"/>
        <end position="210"/>
    </location>
</feature>
<protein>
    <submittedName>
        <fullName evidence="8">MATE efflux family protein</fullName>
    </submittedName>
</protein>
<name>W6S3P3_9CLOT</name>
<feature type="transmembrane region" description="Helical" evidence="7">
    <location>
        <begin position="89"/>
        <end position="110"/>
    </location>
</feature>
<dbReference type="KEGG" id="clt:CM240_1784"/>
<dbReference type="OrthoDB" id="305360at2"/>
<dbReference type="HOGENOM" id="CLU_012893_0_2_9"/>
<evidence type="ECO:0000256" key="2">
    <source>
        <dbReference type="ARBA" id="ARBA00022448"/>
    </source>
</evidence>
<keyword evidence="2" id="KW-0813">Transport</keyword>
<dbReference type="PANTHER" id="PTHR43823:SF3">
    <property type="entry name" value="MULTIDRUG EXPORT PROTEIN MEPA"/>
    <property type="match status" value="1"/>
</dbReference>
<feature type="transmembrane region" description="Helical" evidence="7">
    <location>
        <begin position="130"/>
        <end position="151"/>
    </location>
</feature>
<gene>
    <name evidence="8" type="ORF">CM240_1784</name>
</gene>